<dbReference type="Gene3D" id="2.40.128.110">
    <property type="entry name" value="Lipid/polyisoprenoid-binding, YceI-like"/>
    <property type="match status" value="1"/>
</dbReference>
<gene>
    <name evidence="3" type="ORF">OM075_21910</name>
</gene>
<evidence type="ECO:0000313" key="3">
    <source>
        <dbReference type="EMBL" id="MCW3789137.1"/>
    </source>
</evidence>
<dbReference type="SUPFAM" id="SSF101874">
    <property type="entry name" value="YceI-like"/>
    <property type="match status" value="1"/>
</dbReference>
<evidence type="ECO:0000256" key="1">
    <source>
        <dbReference type="SAM" id="SignalP"/>
    </source>
</evidence>
<feature type="domain" description="Lipid/polyisoprenoid-binding YceI-like" evidence="2">
    <location>
        <begin position="22"/>
        <end position="186"/>
    </location>
</feature>
<dbReference type="RefSeq" id="WP_301192694.1">
    <property type="nucleotide sequence ID" value="NZ_JAPDPJ010000084.1"/>
</dbReference>
<keyword evidence="4" id="KW-1185">Reference proteome</keyword>
<dbReference type="PANTHER" id="PTHR34406:SF1">
    <property type="entry name" value="PROTEIN YCEI"/>
    <property type="match status" value="1"/>
</dbReference>
<feature type="signal peptide" evidence="1">
    <location>
        <begin position="1"/>
        <end position="20"/>
    </location>
</feature>
<keyword evidence="1" id="KW-0732">Signal</keyword>
<feature type="chain" id="PRO_5042170983" evidence="1">
    <location>
        <begin position="21"/>
        <end position="187"/>
    </location>
</feature>
<dbReference type="EMBL" id="JAPDPJ010000084">
    <property type="protein sequence ID" value="MCW3789137.1"/>
    <property type="molecule type" value="Genomic_DNA"/>
</dbReference>
<dbReference type="PANTHER" id="PTHR34406">
    <property type="entry name" value="PROTEIN YCEI"/>
    <property type="match status" value="1"/>
</dbReference>
<dbReference type="AlphaFoldDB" id="A0AAE3SHE3"/>
<proteinExistence type="predicted"/>
<dbReference type="InterPro" id="IPR036761">
    <property type="entry name" value="TTHA0802/YceI-like_sf"/>
</dbReference>
<dbReference type="Pfam" id="PF04264">
    <property type="entry name" value="YceI"/>
    <property type="match status" value="1"/>
</dbReference>
<reference evidence="3" key="1">
    <citation type="submission" date="2022-10" db="EMBL/GenBank/DDBJ databases">
        <authorList>
            <person name="Yu W.X."/>
        </authorList>
    </citation>
    <scope>NUCLEOTIDE SEQUENCE</scope>
    <source>
        <strain evidence="3">AAT</strain>
    </source>
</reference>
<dbReference type="SMART" id="SM00867">
    <property type="entry name" value="YceI"/>
    <property type="match status" value="1"/>
</dbReference>
<accession>A0AAE3SHE3</accession>
<sequence length="187" mass="20405">MKTLGLAIFVLLASSLTSLAQKVEVNRAASSVKWTGKKIGGSHHGAINLKSGYLEFNNDQITGGKVIIDMNSLSNEDLEDEGYNQKLVGHLKSDDFFGVDKFPYSSFEVTSATKFSNGKATVSGKLSIKGKTENISFDVVKNGSAYIAKVDVDRSKFDVRYGSDSFFDNLGDKVIDDIFTLDIKLQL</sequence>
<evidence type="ECO:0000259" key="2">
    <source>
        <dbReference type="SMART" id="SM00867"/>
    </source>
</evidence>
<name>A0AAE3SHE3_9BACT</name>
<evidence type="ECO:0000313" key="4">
    <source>
        <dbReference type="Proteomes" id="UP001209229"/>
    </source>
</evidence>
<dbReference type="Proteomes" id="UP001209229">
    <property type="component" value="Unassembled WGS sequence"/>
</dbReference>
<comment type="caution">
    <text evidence="3">The sequence shown here is derived from an EMBL/GenBank/DDBJ whole genome shotgun (WGS) entry which is preliminary data.</text>
</comment>
<protein>
    <submittedName>
        <fullName evidence="3">YceI family protein</fullName>
    </submittedName>
</protein>
<dbReference type="InterPro" id="IPR007372">
    <property type="entry name" value="Lipid/polyisoprenoid-bd_YceI"/>
</dbReference>
<organism evidence="3 4">
    <name type="scientific">Plebeiibacterium sediminum</name>
    <dbReference type="NCBI Taxonomy" id="2992112"/>
    <lineage>
        <taxon>Bacteria</taxon>
        <taxon>Pseudomonadati</taxon>
        <taxon>Bacteroidota</taxon>
        <taxon>Bacteroidia</taxon>
        <taxon>Marinilabiliales</taxon>
        <taxon>Marinilabiliaceae</taxon>
        <taxon>Plebeiibacterium</taxon>
    </lineage>
</organism>